<feature type="compositionally biased region" description="Pro residues" evidence="4">
    <location>
        <begin position="539"/>
        <end position="566"/>
    </location>
</feature>
<feature type="region of interest" description="Disordered" evidence="4">
    <location>
        <begin position="531"/>
        <end position="677"/>
    </location>
</feature>
<dbReference type="KEGG" id="pmrn:116946214"/>
<comment type="function">
    <text evidence="3">May act as a GTPase-activating protein for Rab family protein(s). Involved in neuronal projections development, probably through a negative modulation of ARF6 function. Involved in the regulation of synaptic vesicle trafficking.</text>
</comment>
<dbReference type="PROSITE" id="PS51886">
    <property type="entry name" value="TLDC"/>
    <property type="match status" value="1"/>
</dbReference>
<dbReference type="Pfam" id="PF07534">
    <property type="entry name" value="TLD"/>
    <property type="match status" value="2"/>
</dbReference>
<sequence length="845" mass="89117">MASSSMDVQDTVVPLLVVSEPGMSRHADDDPSTWGVEEATEWTPSSLVDWDAVLSEEPPPDPDDDAGAAGAVSAAAGLIGALPWDPTELKRLARRGAWAGRHGARARVYAAVLDRLPCRPGLPDEDSYRGMLDEAVGGLDAEKLPVFAQGMPCPVYHLNASGQAALCRVLAATGRLFPALTHCPALPAVAALLLHYARDEARCFAGVARLLSCCSGSARCNKHFLDQTHVASAASALTFGDLARRHAPGAHALLSARGSPYADWLHWLLGDLPFPYAVRLLDSYLLEGDKVLYRASLGLLKEYKSWRASAAAATAVSDLPAWYGSGGGGGGGSGPGPDPAGEDAPEARAAVHAFARGLAAHGCPPERLMERAFNIRLFSRREMRLLHDANERALRQRGVQRISTGRDELPGTVDVSSFCSAVVTAAEMRSVWSWIPERHALYSPRLLFSTLEHGCSLTRFYANCKEHEPTILLIKTMDNEVLGAFLSSAWSERNRATMKAGSFFGTGECFVFTVRPEIRRHQWVVIRSPQGGLDSPLASPMPSPYPSPQPSPYPTPPSTPPSSPVPPRRRLSDMMEGNACGGTGGAVVASSSSSSSSHDRSLHQRVSQAFANCRPRSGSTREVASQPGDGSPKSSRRSVGDALRLSLSALVGSPGRSPAVSPNLPRRGLGGNGGGAGGGDGAVASQAAFASAVSSSLLFPPAAASRPRSLSTPIPLCAHVPSRHHHGGKIRFNPTPSPPALLCVPSHSSFAQEMQARGLGPSAAPLQASQSFQMPAKAASMFMAGTPDSIVIGGGGGFALCLDAELLHGRSEACDTFANPPLSSTQDFTVQVLEVWALRQEDDQP</sequence>
<name>A0AAJ7X0L1_PETMA</name>
<reference evidence="7" key="1">
    <citation type="submission" date="2025-08" db="UniProtKB">
        <authorList>
            <consortium name="RefSeq"/>
        </authorList>
    </citation>
    <scope>IDENTIFICATION</scope>
    <source>
        <tissue evidence="7">Sperm</tissue>
    </source>
</reference>
<dbReference type="AlphaFoldDB" id="A0AAJ7X0L1"/>
<dbReference type="PANTHER" id="PTHR23354">
    <property type="entry name" value="NUCLEOLAR PROTEIN 7/ESTROGEN RECEPTOR COACTIVATOR-RELATED"/>
    <property type="match status" value="1"/>
</dbReference>
<evidence type="ECO:0000313" key="6">
    <source>
        <dbReference type="Proteomes" id="UP001318040"/>
    </source>
</evidence>
<evidence type="ECO:0000256" key="2">
    <source>
        <dbReference type="ARBA" id="ARBA00014206"/>
    </source>
</evidence>
<dbReference type="Gene3D" id="1.10.472.80">
    <property type="entry name" value="Ypt/Rab-GAP domain of gyp1p, domain 3"/>
    <property type="match status" value="1"/>
</dbReference>
<dbReference type="RefSeq" id="XP_032817099.1">
    <property type="nucleotide sequence ID" value="XM_032961208.1"/>
</dbReference>
<feature type="domain" description="TLDc" evidence="5">
    <location>
        <begin position="421"/>
        <end position="839"/>
    </location>
</feature>
<evidence type="ECO:0000313" key="7">
    <source>
        <dbReference type="RefSeq" id="XP_032817099.1"/>
    </source>
</evidence>
<feature type="compositionally biased region" description="Gly residues" evidence="4">
    <location>
        <begin position="668"/>
        <end position="677"/>
    </location>
</feature>
<evidence type="ECO:0000256" key="3">
    <source>
        <dbReference type="ARBA" id="ARBA00046245"/>
    </source>
</evidence>
<dbReference type="InterPro" id="IPR000195">
    <property type="entry name" value="Rab-GAP-TBC_dom"/>
</dbReference>
<proteinExistence type="predicted"/>
<organism evidence="6 7">
    <name type="scientific">Petromyzon marinus</name>
    <name type="common">Sea lamprey</name>
    <dbReference type="NCBI Taxonomy" id="7757"/>
    <lineage>
        <taxon>Eukaryota</taxon>
        <taxon>Metazoa</taxon>
        <taxon>Chordata</taxon>
        <taxon>Craniata</taxon>
        <taxon>Vertebrata</taxon>
        <taxon>Cyclostomata</taxon>
        <taxon>Hyperoartia</taxon>
        <taxon>Petromyzontiformes</taxon>
        <taxon>Petromyzontidae</taxon>
        <taxon>Petromyzon</taxon>
    </lineage>
</organism>
<dbReference type="SMART" id="SM00584">
    <property type="entry name" value="TLDc"/>
    <property type="match status" value="1"/>
</dbReference>
<keyword evidence="6" id="KW-1185">Reference proteome</keyword>
<comment type="subunit">
    <text evidence="1">Interacts with ARF6.</text>
</comment>
<dbReference type="InterPro" id="IPR006571">
    <property type="entry name" value="TLDc_dom"/>
</dbReference>
<dbReference type="Proteomes" id="UP001318040">
    <property type="component" value="Chromosome 26"/>
</dbReference>
<evidence type="ECO:0000256" key="1">
    <source>
        <dbReference type="ARBA" id="ARBA00011546"/>
    </source>
</evidence>
<accession>A0AAJ7X0L1</accession>
<dbReference type="Pfam" id="PF00566">
    <property type="entry name" value="RabGAP-TBC"/>
    <property type="match status" value="1"/>
</dbReference>
<evidence type="ECO:0000259" key="5">
    <source>
        <dbReference type="PROSITE" id="PS51886"/>
    </source>
</evidence>
<evidence type="ECO:0000256" key="4">
    <source>
        <dbReference type="SAM" id="MobiDB-lite"/>
    </source>
</evidence>
<gene>
    <name evidence="7" type="primary">LOC116946214</name>
</gene>
<dbReference type="PANTHER" id="PTHR23354:SF122">
    <property type="entry name" value="GTPASE-ACTIVATING PROTEIN SKYWALKER"/>
    <property type="match status" value="1"/>
</dbReference>
<feature type="region of interest" description="Disordered" evidence="4">
    <location>
        <begin position="327"/>
        <end position="346"/>
    </location>
</feature>
<protein>
    <recommendedName>
        <fullName evidence="2">TBC1 domain family member 24</fullName>
    </recommendedName>
</protein>